<proteinExistence type="predicted"/>
<organism evidence="1 2">
    <name type="scientific">Pseudomonas fluorescens</name>
    <dbReference type="NCBI Taxonomy" id="294"/>
    <lineage>
        <taxon>Bacteria</taxon>
        <taxon>Pseudomonadati</taxon>
        <taxon>Pseudomonadota</taxon>
        <taxon>Gammaproteobacteria</taxon>
        <taxon>Pseudomonadales</taxon>
        <taxon>Pseudomonadaceae</taxon>
        <taxon>Pseudomonas</taxon>
    </lineage>
</organism>
<dbReference type="Proteomes" id="UP000325375">
    <property type="component" value="Unassembled WGS sequence"/>
</dbReference>
<evidence type="ECO:0000313" key="1">
    <source>
        <dbReference type="EMBL" id="VVN86369.1"/>
    </source>
</evidence>
<evidence type="ECO:0000313" key="2">
    <source>
        <dbReference type="Proteomes" id="UP000325375"/>
    </source>
</evidence>
<evidence type="ECO:0008006" key="3">
    <source>
        <dbReference type="Google" id="ProtNLM"/>
    </source>
</evidence>
<gene>
    <name evidence="1" type="ORF">PS718_01524</name>
</gene>
<accession>A0A5E7B4Z9</accession>
<name>A0A5E7B4Z9_PSEFL</name>
<dbReference type="EMBL" id="CABVHX010000005">
    <property type="protein sequence ID" value="VVN86369.1"/>
    <property type="molecule type" value="Genomic_DNA"/>
</dbReference>
<sequence>MANSPKIQNDQEVEKRRLTLEALADVDAGRVIDDQAVQDWAESLSCPESPSKSSP</sequence>
<dbReference type="RefSeq" id="WP_191626420.1">
    <property type="nucleotide sequence ID" value="NZ_CABVHX010000005.1"/>
</dbReference>
<protein>
    <recommendedName>
        <fullName evidence="3">CopG family transcriptional regulator</fullName>
    </recommendedName>
</protein>
<reference evidence="1 2" key="1">
    <citation type="submission" date="2019-09" db="EMBL/GenBank/DDBJ databases">
        <authorList>
            <person name="Chandra G."/>
            <person name="Truman W A."/>
        </authorList>
    </citation>
    <scope>NUCLEOTIDE SEQUENCE [LARGE SCALE GENOMIC DNA]</scope>
    <source>
        <strain evidence="1">PS718</strain>
    </source>
</reference>
<dbReference type="AlphaFoldDB" id="A0A5E7B4Z9"/>